<dbReference type="EMBL" id="MKIE01000001">
    <property type="protein sequence ID" value="OHW63562.1"/>
    <property type="molecule type" value="Genomic_DNA"/>
</dbReference>
<proteinExistence type="predicted"/>
<evidence type="ECO:0000313" key="3">
    <source>
        <dbReference type="Proteomes" id="UP000180254"/>
    </source>
</evidence>
<keyword evidence="3" id="KW-1185">Reference proteome</keyword>
<gene>
    <name evidence="2" type="ORF">EUAN_04260</name>
</gene>
<accession>A0A1S1VAE9</accession>
<sequence length="143" mass="16257">MYTISDLVRKHTANKATEHYRFGQEHDESEAKSTYDAGPDTLDEESDSNQEEINQSSHAYRDTSSDADYRGINADTLLNIMHQKDAEIERLHSVIQSLNSNLEKALELNNNSQILLLNKQIASDKESKVGEAGFWGRLFRKGR</sequence>
<name>A0A1S1VAE9_9FIRM</name>
<protein>
    <submittedName>
        <fullName evidence="2">Uncharacterized protein</fullName>
    </submittedName>
</protein>
<dbReference type="RefSeq" id="WP_071061135.1">
    <property type="nucleotide sequence ID" value="NZ_MKIE01000001.1"/>
</dbReference>
<comment type="caution">
    <text evidence="2">The sequence shown here is derived from an EMBL/GenBank/DDBJ whole genome shotgun (WGS) entry which is preliminary data.</text>
</comment>
<dbReference type="Proteomes" id="UP000180254">
    <property type="component" value="Unassembled WGS sequence"/>
</dbReference>
<organism evidence="2 3">
    <name type="scientific">Andreesenia angusta</name>
    <dbReference type="NCBI Taxonomy" id="39480"/>
    <lineage>
        <taxon>Bacteria</taxon>
        <taxon>Bacillati</taxon>
        <taxon>Bacillota</taxon>
        <taxon>Tissierellia</taxon>
        <taxon>Tissierellales</taxon>
        <taxon>Gottschalkiaceae</taxon>
        <taxon>Andreesenia</taxon>
    </lineage>
</organism>
<feature type="compositionally biased region" description="Acidic residues" evidence="1">
    <location>
        <begin position="41"/>
        <end position="50"/>
    </location>
</feature>
<feature type="compositionally biased region" description="Basic and acidic residues" evidence="1">
    <location>
        <begin position="18"/>
        <end position="33"/>
    </location>
</feature>
<evidence type="ECO:0000313" key="2">
    <source>
        <dbReference type="EMBL" id="OHW63562.1"/>
    </source>
</evidence>
<evidence type="ECO:0000256" key="1">
    <source>
        <dbReference type="SAM" id="MobiDB-lite"/>
    </source>
</evidence>
<reference evidence="2 3" key="1">
    <citation type="submission" date="2016-09" db="EMBL/GenBank/DDBJ databases">
        <title>Genome sequence of Eubacterium angustum.</title>
        <authorList>
            <person name="Poehlein A."/>
            <person name="Daniel R."/>
        </authorList>
    </citation>
    <scope>NUCLEOTIDE SEQUENCE [LARGE SCALE GENOMIC DNA]</scope>
    <source>
        <strain evidence="2 3">DSM 1989</strain>
    </source>
</reference>
<dbReference type="AlphaFoldDB" id="A0A1S1VAE9"/>
<feature type="region of interest" description="Disordered" evidence="1">
    <location>
        <begin position="18"/>
        <end position="67"/>
    </location>
</feature>